<dbReference type="AlphaFoldDB" id="A0A2I0R6A5"/>
<dbReference type="Proteomes" id="UP000236654">
    <property type="component" value="Unassembled WGS sequence"/>
</dbReference>
<dbReference type="PROSITE" id="PS51257">
    <property type="entry name" value="PROKAR_LIPOPROTEIN"/>
    <property type="match status" value="1"/>
</dbReference>
<evidence type="ECO:0000313" key="2">
    <source>
        <dbReference type="EMBL" id="PKR81890.1"/>
    </source>
</evidence>
<protein>
    <submittedName>
        <fullName evidence="2">Uncharacterized protein</fullName>
    </submittedName>
</protein>
<keyword evidence="1" id="KW-1133">Transmembrane helix</keyword>
<dbReference type="EMBL" id="PJNI01000001">
    <property type="protein sequence ID" value="PKR81890.1"/>
    <property type="molecule type" value="Genomic_DNA"/>
</dbReference>
<gene>
    <name evidence="2" type="ORF">CW751_00710</name>
</gene>
<keyword evidence="1" id="KW-0812">Transmembrane</keyword>
<name>A0A2I0R6A5_9FLAO</name>
<reference evidence="2 3" key="1">
    <citation type="submission" date="2017-12" db="EMBL/GenBank/DDBJ databases">
        <title>The draft genome sequence of Brumimicrobium saltpan LHR20.</title>
        <authorList>
            <person name="Do Z.-J."/>
            <person name="Luo H.-R."/>
        </authorList>
    </citation>
    <scope>NUCLEOTIDE SEQUENCE [LARGE SCALE GENOMIC DNA]</scope>
    <source>
        <strain evidence="2 3">LHR20</strain>
    </source>
</reference>
<organism evidence="2 3">
    <name type="scientific">Brumimicrobium salinarum</name>
    <dbReference type="NCBI Taxonomy" id="2058658"/>
    <lineage>
        <taxon>Bacteria</taxon>
        <taxon>Pseudomonadati</taxon>
        <taxon>Bacteroidota</taxon>
        <taxon>Flavobacteriia</taxon>
        <taxon>Flavobacteriales</taxon>
        <taxon>Crocinitomicaceae</taxon>
        <taxon>Brumimicrobium</taxon>
    </lineage>
</organism>
<comment type="caution">
    <text evidence="2">The sequence shown here is derived from an EMBL/GenBank/DDBJ whole genome shotgun (WGS) entry which is preliminary data.</text>
</comment>
<keyword evidence="3" id="KW-1185">Reference proteome</keyword>
<sequence length="235" mass="26791">MYYFYQKNLKLNLIRILIVVVAVLTFSSCIELIEDTKINSDGSGTYKVTLNLSSSTTRVNAIMALDSIDGKKVPSKTQLKEKFKEYLQELSIQQGITNVEGDLNTTNWIVNLSCDFASLNHLKNSLVSLGASINKNQTSKNIENIRLTYNDHVYTRFFGSFITNRMKNDLQKDKDYGRLSEGKFVFIQRFEKPVQKVSSSQAIIAKNNKAVMLKLNPQEIIKNPELLNYKIFTNP</sequence>
<keyword evidence="1" id="KW-0472">Membrane</keyword>
<evidence type="ECO:0000313" key="3">
    <source>
        <dbReference type="Proteomes" id="UP000236654"/>
    </source>
</evidence>
<accession>A0A2I0R6A5</accession>
<proteinExistence type="predicted"/>
<feature type="transmembrane region" description="Helical" evidence="1">
    <location>
        <begin position="12"/>
        <end position="33"/>
    </location>
</feature>
<evidence type="ECO:0000256" key="1">
    <source>
        <dbReference type="SAM" id="Phobius"/>
    </source>
</evidence>